<organism evidence="1 2">
    <name type="scientific">endosymbiont of Galathealinum brachiosum</name>
    <dbReference type="NCBI Taxonomy" id="2200906"/>
    <lineage>
        <taxon>Bacteria</taxon>
        <taxon>Pseudomonadati</taxon>
        <taxon>Pseudomonadota</taxon>
        <taxon>Gammaproteobacteria</taxon>
        <taxon>sulfur-oxidizing symbionts</taxon>
    </lineage>
</organism>
<gene>
    <name evidence="1" type="ORF">DIZ80_00210</name>
</gene>
<accession>A0A370DNI3</accession>
<reference evidence="1 2" key="1">
    <citation type="journal article" date="2018" name="ISME J.">
        <title>Endosymbiont genomes yield clues of tubeworm success.</title>
        <authorList>
            <person name="Li Y."/>
            <person name="Liles M.R."/>
            <person name="Halanych K.M."/>
        </authorList>
    </citation>
    <scope>NUCLEOTIDE SEQUENCE [LARGE SCALE GENOMIC DNA]</scope>
    <source>
        <strain evidence="1">A1464</strain>
    </source>
</reference>
<name>A0A370DNI3_9GAMM</name>
<comment type="caution">
    <text evidence="1">The sequence shown here is derived from an EMBL/GenBank/DDBJ whole genome shotgun (WGS) entry which is preliminary data.</text>
</comment>
<keyword evidence="2" id="KW-1185">Reference proteome</keyword>
<dbReference type="AlphaFoldDB" id="A0A370DNI3"/>
<evidence type="ECO:0000313" key="1">
    <source>
        <dbReference type="EMBL" id="RDH85934.1"/>
    </source>
</evidence>
<protein>
    <submittedName>
        <fullName evidence="1">Uncharacterized protein</fullName>
    </submittedName>
</protein>
<sequence length="176" mass="19566">MISFLENLRKTSGLFKEGKEVTQETSADVSKINAEVKASTSMINRIQQGHNFGIVIGLDIETALYRTPPELKINNLIQPLRETFIFEGTGINVINGVALLQHMQDTGETEYPFAIGSLPAVSDIQQAEIKKQLSRIFNRISTVYDLISDESAHSNDNPGAFIKFIDKITLIKQPES</sequence>
<dbReference type="EMBL" id="QFXC01000002">
    <property type="protein sequence ID" value="RDH85934.1"/>
    <property type="molecule type" value="Genomic_DNA"/>
</dbReference>
<proteinExistence type="predicted"/>
<dbReference type="Proteomes" id="UP000254266">
    <property type="component" value="Unassembled WGS sequence"/>
</dbReference>
<evidence type="ECO:0000313" key="2">
    <source>
        <dbReference type="Proteomes" id="UP000254266"/>
    </source>
</evidence>